<sequence length="77" mass="8428">MQRYNISSDSLPFELAGPITPPDIISAIQSLSSNNASDVDHPYVPESWRVAQVVPVHKKGILTDPGKIMVLCLRTIV</sequence>
<gene>
    <name evidence="1" type="ORF">G6F64_002266</name>
</gene>
<reference evidence="1" key="1">
    <citation type="journal article" date="2020" name="Microb. Genom.">
        <title>Genetic diversity of clinical and environmental Mucorales isolates obtained from an investigation of mucormycosis cases among solid organ transplant recipients.</title>
        <authorList>
            <person name="Nguyen M.H."/>
            <person name="Kaul D."/>
            <person name="Muto C."/>
            <person name="Cheng S.J."/>
            <person name="Richter R.A."/>
            <person name="Bruno V.M."/>
            <person name="Liu G."/>
            <person name="Beyhan S."/>
            <person name="Sundermann A.J."/>
            <person name="Mounaud S."/>
            <person name="Pasculle A.W."/>
            <person name="Nierman W.C."/>
            <person name="Driscoll E."/>
            <person name="Cumbie R."/>
            <person name="Clancy C.J."/>
            <person name="Dupont C.L."/>
        </authorList>
    </citation>
    <scope>NUCLEOTIDE SEQUENCE</scope>
    <source>
        <strain evidence="1">GL11</strain>
    </source>
</reference>
<dbReference type="OrthoDB" id="10067229at2759"/>
<protein>
    <submittedName>
        <fullName evidence="1">Uncharacterized protein</fullName>
    </submittedName>
</protein>
<dbReference type="AlphaFoldDB" id="A0A9P7BVJ6"/>
<comment type="caution">
    <text evidence="1">The sequence shown here is derived from an EMBL/GenBank/DDBJ whole genome shotgun (WGS) entry which is preliminary data.</text>
</comment>
<accession>A0A9P7BVJ6</accession>
<name>A0A9P7BVJ6_RHIOR</name>
<evidence type="ECO:0000313" key="1">
    <source>
        <dbReference type="EMBL" id="KAG1313435.1"/>
    </source>
</evidence>
<proteinExistence type="predicted"/>
<evidence type="ECO:0000313" key="2">
    <source>
        <dbReference type="Proteomes" id="UP000716291"/>
    </source>
</evidence>
<organism evidence="1 2">
    <name type="scientific">Rhizopus oryzae</name>
    <name type="common">Mucormycosis agent</name>
    <name type="synonym">Rhizopus arrhizus var. delemar</name>
    <dbReference type="NCBI Taxonomy" id="64495"/>
    <lineage>
        <taxon>Eukaryota</taxon>
        <taxon>Fungi</taxon>
        <taxon>Fungi incertae sedis</taxon>
        <taxon>Mucoromycota</taxon>
        <taxon>Mucoromycotina</taxon>
        <taxon>Mucoromycetes</taxon>
        <taxon>Mucorales</taxon>
        <taxon>Mucorineae</taxon>
        <taxon>Rhizopodaceae</taxon>
        <taxon>Rhizopus</taxon>
    </lineage>
</organism>
<dbReference type="Proteomes" id="UP000716291">
    <property type="component" value="Unassembled WGS sequence"/>
</dbReference>
<keyword evidence="2" id="KW-1185">Reference proteome</keyword>
<dbReference type="EMBL" id="JAANQT010000194">
    <property type="protein sequence ID" value="KAG1313435.1"/>
    <property type="molecule type" value="Genomic_DNA"/>
</dbReference>